<feature type="transmembrane region" description="Helical" evidence="5">
    <location>
        <begin position="6"/>
        <end position="30"/>
    </location>
</feature>
<sequence length="605" mass="62649">MTLSLAARLTAALTAVVIALTLLTVTLMGLSLRSRVESEMASALTRDSTRWQALKEQELRVLTELGHVAAANAAFTRAFSRERSEAATLLNEQRAVLGVDLLALVGVDGSVIASTGEENLPGLPKVVRQQGQVLLPATGAPLLAVAQPLQANGAPVGYLVVGAELGAEELKRLGAGSEHLESLLHVGPRLVAQSLHVVPAPALLGASHGADGAEVDVGGASLHVSRVQVGEGLELVLARGAQAEWARMRSTLMAVLGLGLLVALLAGGGVFLLVRRMMAPLGALTAAAARVVAEGDFSGTLDIHSHDEIGQLATSFREMMARLRAVLLALKNSAQELEATALELANSASDQNLAVTRQAAALHQTQIAARQLQESSRAAAHRATGVLREAEKAGAVGQAGESAVAGSVGGLTHIRSQVERISNTVSELRQRTRQVGDITGTVKDLADQSNVLALNAAIEAARSGEAGRAFAVVARQMRSLADQSATATARVQSILGDIGRAISEAVQTSEGGTREVEGGLDQARAAGESLRALAAVIQNNSVSVKSIADMVSQQDAGIAELFAALSDLTRLADETVERVATSAVAAARLTTASHEVSNIVEQYRL</sequence>
<dbReference type="SUPFAM" id="SSF58104">
    <property type="entry name" value="Methyl-accepting chemotaxis protein (MCP) signaling domain"/>
    <property type="match status" value="1"/>
</dbReference>
<protein>
    <submittedName>
        <fullName evidence="8">HAMP domain-containing protein</fullName>
    </submittedName>
</protein>
<feature type="domain" description="Methyl-accepting transducer" evidence="6">
    <location>
        <begin position="333"/>
        <end position="569"/>
    </location>
</feature>
<name>A0A7Y4KNB4_9BACT</name>
<dbReference type="InterPro" id="IPR003660">
    <property type="entry name" value="HAMP_dom"/>
</dbReference>
<dbReference type="Gene3D" id="6.10.340.10">
    <property type="match status" value="1"/>
</dbReference>
<feature type="transmembrane region" description="Helical" evidence="5">
    <location>
        <begin position="252"/>
        <end position="274"/>
    </location>
</feature>
<gene>
    <name evidence="8" type="ORF">HMI49_27655</name>
</gene>
<evidence type="ECO:0000259" key="7">
    <source>
        <dbReference type="PROSITE" id="PS50885"/>
    </source>
</evidence>
<dbReference type="GO" id="GO:0016020">
    <property type="term" value="C:membrane"/>
    <property type="evidence" value="ECO:0007669"/>
    <property type="project" value="InterPro"/>
</dbReference>
<reference evidence="8 9" key="1">
    <citation type="submission" date="2020-05" db="EMBL/GenBank/DDBJ databases">
        <authorList>
            <person name="Whitworth D."/>
        </authorList>
    </citation>
    <scope>NUCLEOTIDE SEQUENCE [LARGE SCALE GENOMIC DNA]</scope>
    <source>
        <strain evidence="8 9">AB043B</strain>
    </source>
</reference>
<comment type="similarity">
    <text evidence="2">Belongs to the methyl-accepting chemotaxis (MCP) protein family.</text>
</comment>
<keyword evidence="1 3" id="KW-0807">Transducer</keyword>
<dbReference type="Pfam" id="PF00672">
    <property type="entry name" value="HAMP"/>
    <property type="match status" value="1"/>
</dbReference>
<dbReference type="Pfam" id="PF00015">
    <property type="entry name" value="MCPsignal"/>
    <property type="match status" value="1"/>
</dbReference>
<feature type="domain" description="HAMP" evidence="7">
    <location>
        <begin position="275"/>
        <end position="328"/>
    </location>
</feature>
<keyword evidence="5" id="KW-1133">Transmembrane helix</keyword>
<dbReference type="Gene3D" id="1.10.287.950">
    <property type="entry name" value="Methyl-accepting chemotaxis protein"/>
    <property type="match status" value="1"/>
</dbReference>
<evidence type="ECO:0000256" key="2">
    <source>
        <dbReference type="ARBA" id="ARBA00029447"/>
    </source>
</evidence>
<dbReference type="EMBL" id="JABFJV010000196">
    <property type="protein sequence ID" value="NOK36986.1"/>
    <property type="molecule type" value="Genomic_DNA"/>
</dbReference>
<dbReference type="PANTHER" id="PTHR32089:SF112">
    <property type="entry name" value="LYSOZYME-LIKE PROTEIN-RELATED"/>
    <property type="match status" value="1"/>
</dbReference>
<dbReference type="PROSITE" id="PS50111">
    <property type="entry name" value="CHEMOTAXIS_TRANSDUC_2"/>
    <property type="match status" value="1"/>
</dbReference>
<evidence type="ECO:0000313" key="9">
    <source>
        <dbReference type="Proteomes" id="UP000563426"/>
    </source>
</evidence>
<accession>A0A7Y4KNB4</accession>
<keyword evidence="5" id="KW-0812">Transmembrane</keyword>
<evidence type="ECO:0000256" key="1">
    <source>
        <dbReference type="ARBA" id="ARBA00023224"/>
    </source>
</evidence>
<feature type="coiled-coil region" evidence="4">
    <location>
        <begin position="320"/>
        <end position="347"/>
    </location>
</feature>
<evidence type="ECO:0000256" key="5">
    <source>
        <dbReference type="SAM" id="Phobius"/>
    </source>
</evidence>
<keyword evidence="5" id="KW-0472">Membrane</keyword>
<dbReference type="AlphaFoldDB" id="A0A7Y4KNB4"/>
<keyword evidence="4" id="KW-0175">Coiled coil</keyword>
<dbReference type="InterPro" id="IPR004089">
    <property type="entry name" value="MCPsignal_dom"/>
</dbReference>
<dbReference type="GO" id="GO:0007165">
    <property type="term" value="P:signal transduction"/>
    <property type="evidence" value="ECO:0007669"/>
    <property type="project" value="UniProtKB-KW"/>
</dbReference>
<proteinExistence type="inferred from homology"/>
<dbReference type="PANTHER" id="PTHR32089">
    <property type="entry name" value="METHYL-ACCEPTING CHEMOTAXIS PROTEIN MCPB"/>
    <property type="match status" value="1"/>
</dbReference>
<dbReference type="Proteomes" id="UP000563426">
    <property type="component" value="Unassembled WGS sequence"/>
</dbReference>
<dbReference type="SMART" id="SM00283">
    <property type="entry name" value="MA"/>
    <property type="match status" value="1"/>
</dbReference>
<evidence type="ECO:0000256" key="4">
    <source>
        <dbReference type="SAM" id="Coils"/>
    </source>
</evidence>
<dbReference type="PROSITE" id="PS50885">
    <property type="entry name" value="HAMP"/>
    <property type="match status" value="1"/>
</dbReference>
<evidence type="ECO:0000313" key="8">
    <source>
        <dbReference type="EMBL" id="NOK36986.1"/>
    </source>
</evidence>
<dbReference type="RefSeq" id="WP_171437155.1">
    <property type="nucleotide sequence ID" value="NZ_JABFJV010000196.1"/>
</dbReference>
<keyword evidence="9" id="KW-1185">Reference proteome</keyword>
<comment type="caution">
    <text evidence="8">The sequence shown here is derived from an EMBL/GenBank/DDBJ whole genome shotgun (WGS) entry which is preliminary data.</text>
</comment>
<organism evidence="8 9">
    <name type="scientific">Corallococcus exercitus</name>
    <dbReference type="NCBI Taxonomy" id="2316736"/>
    <lineage>
        <taxon>Bacteria</taxon>
        <taxon>Pseudomonadati</taxon>
        <taxon>Myxococcota</taxon>
        <taxon>Myxococcia</taxon>
        <taxon>Myxococcales</taxon>
        <taxon>Cystobacterineae</taxon>
        <taxon>Myxococcaceae</taxon>
        <taxon>Corallococcus</taxon>
    </lineage>
</organism>
<dbReference type="CDD" id="cd06225">
    <property type="entry name" value="HAMP"/>
    <property type="match status" value="1"/>
</dbReference>
<evidence type="ECO:0000256" key="3">
    <source>
        <dbReference type="PROSITE-ProRule" id="PRU00284"/>
    </source>
</evidence>
<dbReference type="SMART" id="SM00304">
    <property type="entry name" value="HAMP"/>
    <property type="match status" value="1"/>
</dbReference>
<evidence type="ECO:0000259" key="6">
    <source>
        <dbReference type="PROSITE" id="PS50111"/>
    </source>
</evidence>